<dbReference type="Proteomes" id="UP001163321">
    <property type="component" value="Chromosome 1"/>
</dbReference>
<keyword evidence="2" id="KW-1185">Reference proteome</keyword>
<dbReference type="EMBL" id="CM047580">
    <property type="protein sequence ID" value="KAI9921084.1"/>
    <property type="molecule type" value="Genomic_DNA"/>
</dbReference>
<sequence>MVICGNVTTLDQIWSISKVCRAICWVFYTLTTAPFASVWMTTSPLTSGTESCIPSLWVTNACSIETRYVRILMSFLHVLPSATEPNLIVMETQELTLFACALDVLTTGSVFAKAKKTSEYAAQWKDGVITVVFNEKDDVKSVPDHPARPDNVKIVPPHKAKPRSRTAFVHTLAHAEGHAIDVMWDTVCRFVLQNLPRAFYDDWVRVAGEEAKHFLKWAERLTELGSFYGDHSGHEGFWDAAYETRGSLLARLAVVNLVHEARGLDVHPNAVQRFAKADDKTSLEIIYNNNREETTHVGAGVSWFRYLCKQNGEDPIATFHHIVPQYFKGTLKPPFNKEARAKAGMSEEWYLPLSSDAGCTKKPVD</sequence>
<proteinExistence type="predicted"/>
<gene>
    <name evidence="1" type="ORF">PsorP6_000929</name>
</gene>
<name>A0ACC0WQD6_9STRA</name>
<reference evidence="1 2" key="1">
    <citation type="journal article" date="2022" name="bioRxiv">
        <title>The genome of the oomycete Peronosclerospora sorghi, a cosmopolitan pathogen of maize and sorghum, is inflated with dispersed pseudogenes.</title>
        <authorList>
            <person name="Fletcher K."/>
            <person name="Martin F."/>
            <person name="Isakeit T."/>
            <person name="Cavanaugh K."/>
            <person name="Magill C."/>
            <person name="Michelmore R."/>
        </authorList>
    </citation>
    <scope>NUCLEOTIDE SEQUENCE [LARGE SCALE GENOMIC DNA]</scope>
    <source>
        <strain evidence="1">P6</strain>
    </source>
</reference>
<accession>A0ACC0WQD6</accession>
<evidence type="ECO:0000313" key="2">
    <source>
        <dbReference type="Proteomes" id="UP001163321"/>
    </source>
</evidence>
<comment type="caution">
    <text evidence="1">The sequence shown here is derived from an EMBL/GenBank/DDBJ whole genome shotgun (WGS) entry which is preliminary data.</text>
</comment>
<protein>
    <submittedName>
        <fullName evidence="1">Uncharacterized protein</fullName>
    </submittedName>
</protein>
<evidence type="ECO:0000313" key="1">
    <source>
        <dbReference type="EMBL" id="KAI9921084.1"/>
    </source>
</evidence>
<organism evidence="1 2">
    <name type="scientific">Peronosclerospora sorghi</name>
    <dbReference type="NCBI Taxonomy" id="230839"/>
    <lineage>
        <taxon>Eukaryota</taxon>
        <taxon>Sar</taxon>
        <taxon>Stramenopiles</taxon>
        <taxon>Oomycota</taxon>
        <taxon>Peronosporomycetes</taxon>
        <taxon>Peronosporales</taxon>
        <taxon>Peronosporaceae</taxon>
        <taxon>Peronosclerospora</taxon>
    </lineage>
</organism>